<dbReference type="RefSeq" id="WP_208999837.1">
    <property type="nucleotide sequence ID" value="NZ_WUMV01000004.1"/>
</dbReference>
<dbReference type="InterPro" id="IPR006860">
    <property type="entry name" value="FecR"/>
</dbReference>
<protein>
    <recommendedName>
        <fullName evidence="3">FecR protein domain-containing protein</fullName>
    </recommendedName>
</protein>
<keyword evidence="2" id="KW-0732">Signal</keyword>
<dbReference type="AlphaFoldDB" id="A0A7X3LV03"/>
<dbReference type="PANTHER" id="PTHR38731:SF3">
    <property type="entry name" value="BLL6125 PROTEIN"/>
    <property type="match status" value="1"/>
</dbReference>
<feature type="region of interest" description="Disordered" evidence="1">
    <location>
        <begin position="168"/>
        <end position="207"/>
    </location>
</feature>
<dbReference type="PANTHER" id="PTHR38731">
    <property type="entry name" value="LIPL45-RELATED LIPOPROTEIN-RELATED"/>
    <property type="match status" value="1"/>
</dbReference>
<dbReference type="EMBL" id="WUMV01000004">
    <property type="protein sequence ID" value="MXN65607.1"/>
    <property type="molecule type" value="Genomic_DNA"/>
</dbReference>
<dbReference type="Proteomes" id="UP000433101">
    <property type="component" value="Unassembled WGS sequence"/>
</dbReference>
<dbReference type="Pfam" id="PF04773">
    <property type="entry name" value="FecR"/>
    <property type="match status" value="1"/>
</dbReference>
<reference evidence="4 5" key="1">
    <citation type="submission" date="2019-12" db="EMBL/GenBank/DDBJ databases">
        <authorList>
            <person name="Li M."/>
        </authorList>
    </citation>
    <scope>NUCLEOTIDE SEQUENCE [LARGE SCALE GENOMIC DNA]</scope>
    <source>
        <strain evidence="4 5">GBMRC 2046</strain>
    </source>
</reference>
<keyword evidence="5" id="KW-1185">Reference proteome</keyword>
<comment type="caution">
    <text evidence="4">The sequence shown here is derived from an EMBL/GenBank/DDBJ whole genome shotgun (WGS) entry which is preliminary data.</text>
</comment>
<evidence type="ECO:0000259" key="3">
    <source>
        <dbReference type="Pfam" id="PF04773"/>
    </source>
</evidence>
<proteinExistence type="predicted"/>
<feature type="compositionally biased region" description="Gly residues" evidence="1">
    <location>
        <begin position="245"/>
        <end position="279"/>
    </location>
</feature>
<evidence type="ECO:0000313" key="4">
    <source>
        <dbReference type="EMBL" id="MXN65607.1"/>
    </source>
</evidence>
<sequence length="279" mass="28351">MLRSIAFIMCLLTVLTAGASTGAMAAEWVIKKATGRVFLVSPEVAAFRAKRGMVLEPGFTLATQGNGRAILARGDERILVGPDTAFALSKYQSTDTKTTLLQRNGEISVDVETRGVPHFKVETPYLAAVVKGTRFTVSVGQRQAAVEVDRGVVEVSDLATGDVAAVRAGQRAGSATASTPGLSLSGKGPKSSVRKGRAQSPSFAAGASLHAAQVEDMASAGYTARGNRKSNSAGYDPRGNADGNGNAGLGNGNRKGKGNGNGKGNGKGNGGRGGGGGDD</sequence>
<feature type="chain" id="PRO_5031535683" description="FecR protein domain-containing protein" evidence="2">
    <location>
        <begin position="26"/>
        <end position="279"/>
    </location>
</feature>
<evidence type="ECO:0000313" key="5">
    <source>
        <dbReference type="Proteomes" id="UP000433101"/>
    </source>
</evidence>
<organism evidence="4 5">
    <name type="scientific">Stappia sediminis</name>
    <dbReference type="NCBI Taxonomy" id="2692190"/>
    <lineage>
        <taxon>Bacteria</taxon>
        <taxon>Pseudomonadati</taxon>
        <taxon>Pseudomonadota</taxon>
        <taxon>Alphaproteobacteria</taxon>
        <taxon>Hyphomicrobiales</taxon>
        <taxon>Stappiaceae</taxon>
        <taxon>Stappia</taxon>
    </lineage>
</organism>
<accession>A0A7X3LV03</accession>
<feature type="signal peptide" evidence="2">
    <location>
        <begin position="1"/>
        <end position="25"/>
    </location>
</feature>
<feature type="compositionally biased region" description="Low complexity" evidence="1">
    <location>
        <begin position="180"/>
        <end position="191"/>
    </location>
</feature>
<feature type="region of interest" description="Disordered" evidence="1">
    <location>
        <begin position="222"/>
        <end position="279"/>
    </location>
</feature>
<dbReference type="Gene3D" id="2.60.120.1440">
    <property type="match status" value="1"/>
</dbReference>
<evidence type="ECO:0000256" key="1">
    <source>
        <dbReference type="SAM" id="MobiDB-lite"/>
    </source>
</evidence>
<feature type="domain" description="FecR protein" evidence="3">
    <location>
        <begin position="62"/>
        <end position="154"/>
    </location>
</feature>
<name>A0A7X3LV03_9HYPH</name>
<gene>
    <name evidence="4" type="ORF">GR183_11900</name>
</gene>
<evidence type="ECO:0000256" key="2">
    <source>
        <dbReference type="SAM" id="SignalP"/>
    </source>
</evidence>